<dbReference type="STRING" id="1797457.A2160_04770"/>
<evidence type="ECO:0000313" key="2">
    <source>
        <dbReference type="EMBL" id="OGD62750.1"/>
    </source>
</evidence>
<dbReference type="InterPro" id="IPR002831">
    <property type="entry name" value="Tscrpt_reg_TrmB_N"/>
</dbReference>
<comment type="caution">
    <text evidence="2">The sequence shown here is derived from an EMBL/GenBank/DDBJ whole genome shotgun (WGS) entry which is preliminary data.</text>
</comment>
<accession>A0A1F5E606</accession>
<organism evidence="2 3">
    <name type="scientific">Candidatus Beckwithbacteria bacterium RBG_13_42_9</name>
    <dbReference type="NCBI Taxonomy" id="1797457"/>
    <lineage>
        <taxon>Bacteria</taxon>
        <taxon>Candidatus Beckwithiibacteriota</taxon>
    </lineage>
</organism>
<evidence type="ECO:0000259" key="1">
    <source>
        <dbReference type="Pfam" id="PF01978"/>
    </source>
</evidence>
<evidence type="ECO:0000313" key="3">
    <source>
        <dbReference type="Proteomes" id="UP000177006"/>
    </source>
</evidence>
<sequence length="302" mass="35317">MFFVRFYRHSSPLIKSIYQFFQILIDKWYNHNVMSDQSDNLKNILTPFGLSPEEAAIYLFLLEKGFQSALQASRVLHLGRTKVYRLLDKLAEKGLVTKKIDDLGLKFEAASPKQLELLVTQKSHEVEVLRDSLPLVFKELGGVRGKGADKTKVLYYSGTEGLKQVTWNSTKAKNELYLFELSTMSAFLDYGFCEKARKEFVHNKVEIRALTNLRHVPAWTKVAELVKKYYQCRFIDPDQLKVIFEQLIYNDVYCLYNYQGGEIFCVEIYNQHLADMQKQLFNYMWLKAKRMKLRNNEGEVVV</sequence>
<name>A0A1F5E606_9BACT</name>
<dbReference type="Proteomes" id="UP000177006">
    <property type="component" value="Unassembled WGS sequence"/>
</dbReference>
<dbReference type="InterPro" id="IPR036390">
    <property type="entry name" value="WH_DNA-bd_sf"/>
</dbReference>
<protein>
    <recommendedName>
        <fullName evidence="1">Transcription regulator TrmB N-terminal domain-containing protein</fullName>
    </recommendedName>
</protein>
<dbReference type="InterPro" id="IPR036388">
    <property type="entry name" value="WH-like_DNA-bd_sf"/>
</dbReference>
<proteinExistence type="predicted"/>
<dbReference type="Gene3D" id="1.10.10.10">
    <property type="entry name" value="Winged helix-like DNA-binding domain superfamily/Winged helix DNA-binding domain"/>
    <property type="match status" value="1"/>
</dbReference>
<dbReference type="EMBL" id="MEZK01000017">
    <property type="protein sequence ID" value="OGD62750.1"/>
    <property type="molecule type" value="Genomic_DNA"/>
</dbReference>
<reference evidence="2 3" key="1">
    <citation type="journal article" date="2016" name="Nat. Commun.">
        <title>Thousands of microbial genomes shed light on interconnected biogeochemical processes in an aquifer system.</title>
        <authorList>
            <person name="Anantharaman K."/>
            <person name="Brown C.T."/>
            <person name="Hug L.A."/>
            <person name="Sharon I."/>
            <person name="Castelle C.J."/>
            <person name="Probst A.J."/>
            <person name="Thomas B.C."/>
            <person name="Singh A."/>
            <person name="Wilkins M.J."/>
            <person name="Karaoz U."/>
            <person name="Brodie E.L."/>
            <person name="Williams K.H."/>
            <person name="Hubbard S.S."/>
            <person name="Banfield J.F."/>
        </authorList>
    </citation>
    <scope>NUCLEOTIDE SEQUENCE [LARGE SCALE GENOMIC DNA]</scope>
</reference>
<dbReference type="InterPro" id="IPR051797">
    <property type="entry name" value="TrmB-like"/>
</dbReference>
<dbReference type="SUPFAM" id="SSF46785">
    <property type="entry name" value="Winged helix' DNA-binding domain"/>
    <property type="match status" value="1"/>
</dbReference>
<dbReference type="PANTHER" id="PTHR34293:SF1">
    <property type="entry name" value="HTH-TYPE TRANSCRIPTIONAL REGULATOR TRMBL2"/>
    <property type="match status" value="1"/>
</dbReference>
<gene>
    <name evidence="2" type="ORF">A2160_04770</name>
</gene>
<dbReference type="PANTHER" id="PTHR34293">
    <property type="entry name" value="HTH-TYPE TRANSCRIPTIONAL REGULATOR TRMBL2"/>
    <property type="match status" value="1"/>
</dbReference>
<feature type="domain" description="Transcription regulator TrmB N-terminal" evidence="1">
    <location>
        <begin position="47"/>
        <end position="101"/>
    </location>
</feature>
<dbReference type="AlphaFoldDB" id="A0A1F5E606"/>
<dbReference type="Pfam" id="PF01978">
    <property type="entry name" value="TrmB"/>
    <property type="match status" value="1"/>
</dbReference>